<dbReference type="PANTHER" id="PTHR16110">
    <property type="entry name" value="TBC1 DOMAIN FAMILY MEMBER 19"/>
    <property type="match status" value="1"/>
</dbReference>
<dbReference type="InterPro" id="IPR035969">
    <property type="entry name" value="Rab-GAP_TBC_sf"/>
</dbReference>
<keyword evidence="1" id="KW-0812">Transmembrane</keyword>
<keyword evidence="1" id="KW-0472">Membrane</keyword>
<dbReference type="SUPFAM" id="SSF47923">
    <property type="entry name" value="Ypt/Rab-GAP domain of gyp1p"/>
    <property type="match status" value="1"/>
</dbReference>
<dbReference type="OrthoDB" id="6721059at2759"/>
<comment type="caution">
    <text evidence="2">The sequence shown here is derived from an EMBL/GenBank/DDBJ whole genome shotgun (WGS) entry which is preliminary data.</text>
</comment>
<gene>
    <name evidence="2" type="ORF">ACAOBT_LOCUS2002</name>
</gene>
<feature type="transmembrane region" description="Helical" evidence="1">
    <location>
        <begin position="20"/>
        <end position="39"/>
    </location>
</feature>
<proteinExistence type="predicted"/>
<evidence type="ECO:0008006" key="4">
    <source>
        <dbReference type="Google" id="ProtNLM"/>
    </source>
</evidence>
<protein>
    <recommendedName>
        <fullName evidence="4">Rab-GAP TBC domain-containing protein</fullName>
    </recommendedName>
</protein>
<dbReference type="Gene3D" id="1.10.472.80">
    <property type="entry name" value="Ypt/Rab-GAP domain of gyp1p, domain 3"/>
    <property type="match status" value="1"/>
</dbReference>
<dbReference type="AlphaFoldDB" id="A0A9P0NSK3"/>
<keyword evidence="1" id="KW-1133">Transmembrane helix</keyword>
<evidence type="ECO:0000313" key="3">
    <source>
        <dbReference type="Proteomes" id="UP001152888"/>
    </source>
</evidence>
<keyword evidence="3" id="KW-1185">Reference proteome</keyword>
<accession>A0A9P0NSK3</accession>
<sequence>MRAFSGHLPPEQLLTLWDLILAYDSLEIIPLLAAAIVVFRKDNLMKVSTLQNMEAVLADLSSISVIPLIQMALIRE</sequence>
<organism evidence="2 3">
    <name type="scientific">Acanthoscelides obtectus</name>
    <name type="common">Bean weevil</name>
    <name type="synonym">Bruchus obtectus</name>
    <dbReference type="NCBI Taxonomy" id="200917"/>
    <lineage>
        <taxon>Eukaryota</taxon>
        <taxon>Metazoa</taxon>
        <taxon>Ecdysozoa</taxon>
        <taxon>Arthropoda</taxon>
        <taxon>Hexapoda</taxon>
        <taxon>Insecta</taxon>
        <taxon>Pterygota</taxon>
        <taxon>Neoptera</taxon>
        <taxon>Endopterygota</taxon>
        <taxon>Coleoptera</taxon>
        <taxon>Polyphaga</taxon>
        <taxon>Cucujiformia</taxon>
        <taxon>Chrysomeloidea</taxon>
        <taxon>Chrysomelidae</taxon>
        <taxon>Bruchinae</taxon>
        <taxon>Bruchini</taxon>
        <taxon>Acanthoscelides</taxon>
    </lineage>
</organism>
<name>A0A9P0NSK3_ACAOB</name>
<reference evidence="2" key="1">
    <citation type="submission" date="2022-03" db="EMBL/GenBank/DDBJ databases">
        <authorList>
            <person name="Sayadi A."/>
        </authorList>
    </citation>
    <scope>NUCLEOTIDE SEQUENCE</scope>
</reference>
<evidence type="ECO:0000256" key="1">
    <source>
        <dbReference type="SAM" id="Phobius"/>
    </source>
</evidence>
<dbReference type="Proteomes" id="UP001152888">
    <property type="component" value="Unassembled WGS sequence"/>
</dbReference>
<dbReference type="PANTHER" id="PTHR16110:SF1">
    <property type="entry name" value="TBC1 DOMAIN FAMILY MEMBER 19"/>
    <property type="match status" value="1"/>
</dbReference>
<evidence type="ECO:0000313" key="2">
    <source>
        <dbReference type="EMBL" id="CAH1957276.1"/>
    </source>
</evidence>
<dbReference type="EMBL" id="CAKOFQ010006669">
    <property type="protein sequence ID" value="CAH1957276.1"/>
    <property type="molecule type" value="Genomic_DNA"/>
</dbReference>
<dbReference type="InterPro" id="IPR042507">
    <property type="entry name" value="TBC1D19"/>
</dbReference>